<feature type="transmembrane region" description="Helical" evidence="1">
    <location>
        <begin position="6"/>
        <end position="38"/>
    </location>
</feature>
<keyword evidence="1" id="KW-1133">Transmembrane helix</keyword>
<dbReference type="AlphaFoldDB" id="A0A7W9LG99"/>
<dbReference type="RefSeq" id="WP_185075785.1">
    <property type="nucleotide sequence ID" value="NZ_CBDRAU010000026.1"/>
</dbReference>
<sequence>MIIIGIILVLLGWLLGISLLYTIGAILLVIGVILLVLGSIGRPVGGRRYWF</sequence>
<name>A0A7W9LG99_9ACTN</name>
<organism evidence="2 3">
    <name type="scientific">Nonomuraea jabiensis</name>
    <dbReference type="NCBI Taxonomy" id="882448"/>
    <lineage>
        <taxon>Bacteria</taxon>
        <taxon>Bacillati</taxon>
        <taxon>Actinomycetota</taxon>
        <taxon>Actinomycetes</taxon>
        <taxon>Streptosporangiales</taxon>
        <taxon>Streptosporangiaceae</taxon>
        <taxon>Nonomuraea</taxon>
    </lineage>
</organism>
<keyword evidence="2" id="KW-0378">Hydrolase</keyword>
<keyword evidence="1" id="KW-0812">Transmembrane</keyword>
<reference evidence="2 3" key="1">
    <citation type="submission" date="2020-08" db="EMBL/GenBank/DDBJ databases">
        <title>Sequencing the genomes of 1000 actinobacteria strains.</title>
        <authorList>
            <person name="Klenk H.-P."/>
        </authorList>
    </citation>
    <scope>NUCLEOTIDE SEQUENCE [LARGE SCALE GENOMIC DNA]</scope>
    <source>
        <strain evidence="2 3">DSM 45507</strain>
    </source>
</reference>
<proteinExistence type="predicted"/>
<keyword evidence="3" id="KW-1185">Reference proteome</keyword>
<keyword evidence="1" id="KW-0472">Membrane</keyword>
<accession>A0A7W9LG99</accession>
<gene>
    <name evidence="2" type="ORF">HD596_009500</name>
</gene>
<evidence type="ECO:0000313" key="2">
    <source>
        <dbReference type="EMBL" id="MBB5782744.1"/>
    </source>
</evidence>
<evidence type="ECO:0000313" key="3">
    <source>
        <dbReference type="Proteomes" id="UP000579153"/>
    </source>
</evidence>
<comment type="caution">
    <text evidence="2">The sequence shown here is derived from an EMBL/GenBank/DDBJ whole genome shotgun (WGS) entry which is preliminary data.</text>
</comment>
<evidence type="ECO:0000256" key="1">
    <source>
        <dbReference type="SAM" id="Phobius"/>
    </source>
</evidence>
<protein>
    <submittedName>
        <fullName evidence="2">Membrane-bound ClpP family serine protease</fullName>
    </submittedName>
</protein>
<dbReference type="GO" id="GO:0008233">
    <property type="term" value="F:peptidase activity"/>
    <property type="evidence" value="ECO:0007669"/>
    <property type="project" value="UniProtKB-KW"/>
</dbReference>
<keyword evidence="2" id="KW-0645">Protease</keyword>
<dbReference type="EMBL" id="JACHMB010000001">
    <property type="protein sequence ID" value="MBB5782744.1"/>
    <property type="molecule type" value="Genomic_DNA"/>
</dbReference>
<dbReference type="GO" id="GO:0006508">
    <property type="term" value="P:proteolysis"/>
    <property type="evidence" value="ECO:0007669"/>
    <property type="project" value="UniProtKB-KW"/>
</dbReference>
<dbReference type="Proteomes" id="UP000579153">
    <property type="component" value="Unassembled WGS sequence"/>
</dbReference>